<sequence>MNEHYAIVIGLSNYPRFTDPPADLRGPVNDAEAVRDWLLTKGGIDAKNMWFAASSAQQPKAARPTRDQLDKAMVWLDARGLKNANKGNGRKVGRRLYIYIAGHGFSPVMRQGCLLAGNASPTQVNANIGVSNWLEWLQDANYFREYVLLMDCCMNRVLVATPMPAPVVPYVDSEPPFATFVALAAQRPLKAVEVAIPSDKGKFHGVFTWAFLKGLEGAAANRYGIVNGHSMANWLRNAVYPWLTPADRADTDVSKQPEIVAEDAALVFATGVAPLQFKVTLKFPTDAVDKPVRLWSGTPPRAEAFQAKARIVRKLPAGLYVVEVPDSGYRQGFEIVRDETVVVAEQGPKVIEAAAADMFDFEIGVKNAEISIVAADFETLMANAGTLSARLPAGIYKSVVRVGRDLVPQVVLLDRHTRQNPKADGPATNILIGAAMQVEVATPQLATAVPFRNAANSHEYQSDAAQAAVHDKGSKRYHKVFGSGAELMIMARNWSASGNSATSEPWKGVRLVDKDGVTIVDLSTTGQHSTNGDPFALCRLSVAPGTYYLRHPFDGHTLEQALVVTAGWRLEAYLLRRKEQDSRPRVSLLLRKIGQQWGLGEDETIEKARVALADERPLLDSEVQHLLTGKFDNPLAGILGVHLLLLGRETGTAGADFEVLNKVIKRLRRLVGEDHPDVEALSLACPDPALRRTRPVLVPPLFERSWRLLVEASYTNSQLVPVELWKRQVAQAPVPPFLVWSVGDKVRKTYETALVEAAFGKVHKRSAKPEQAAIPPAPVDEMEMALEATPSVVPGRRQTVPTSIPRAGTGGALEAAMAMPEVGAEAAGGAPPVAELSRDRGRMLQLPQSAIAALRSVGR</sequence>
<accession>A0A1E5XX71</accession>
<gene>
    <name evidence="1" type="ORF">VW23_007895</name>
</gene>
<dbReference type="AlphaFoldDB" id="A0A1E5XX71"/>
<dbReference type="Proteomes" id="UP000095463">
    <property type="component" value="Unassembled WGS sequence"/>
</dbReference>
<evidence type="ECO:0000313" key="2">
    <source>
        <dbReference type="Proteomes" id="UP000095463"/>
    </source>
</evidence>
<reference evidence="1 2" key="1">
    <citation type="journal article" date="2015" name="Genome Announc.">
        <title>Genome Assemblies of Three Soil-Associated Devosia species: D. insulae, D. limi, and D. soli.</title>
        <authorList>
            <person name="Hassan Y.I."/>
            <person name="Lepp D."/>
            <person name="Zhou T."/>
        </authorList>
    </citation>
    <scope>NUCLEOTIDE SEQUENCE [LARGE SCALE GENOMIC DNA]</scope>
    <source>
        <strain evidence="1 2">DS-56</strain>
    </source>
</reference>
<proteinExistence type="predicted"/>
<evidence type="ECO:0008006" key="3">
    <source>
        <dbReference type="Google" id="ProtNLM"/>
    </source>
</evidence>
<dbReference type="Gene3D" id="3.40.50.1460">
    <property type="match status" value="1"/>
</dbReference>
<comment type="caution">
    <text evidence="1">The sequence shown here is derived from an EMBL/GenBank/DDBJ whole genome shotgun (WGS) entry which is preliminary data.</text>
</comment>
<organism evidence="1 2">
    <name type="scientific">Devosia insulae DS-56</name>
    <dbReference type="NCBI Taxonomy" id="1116389"/>
    <lineage>
        <taxon>Bacteria</taxon>
        <taxon>Pseudomonadati</taxon>
        <taxon>Pseudomonadota</taxon>
        <taxon>Alphaproteobacteria</taxon>
        <taxon>Hyphomicrobiales</taxon>
        <taxon>Devosiaceae</taxon>
        <taxon>Devosia</taxon>
    </lineage>
</organism>
<dbReference type="EMBL" id="LAJE02000022">
    <property type="protein sequence ID" value="OEO33170.1"/>
    <property type="molecule type" value="Genomic_DNA"/>
</dbReference>
<evidence type="ECO:0000313" key="1">
    <source>
        <dbReference type="EMBL" id="OEO33170.1"/>
    </source>
</evidence>
<keyword evidence="2" id="KW-1185">Reference proteome</keyword>
<dbReference type="OrthoDB" id="5568290at2"/>
<protein>
    <recommendedName>
        <fullName evidence="3">Caspase family p20 domain-containing protein</fullName>
    </recommendedName>
</protein>
<dbReference type="RefSeq" id="WP_069907694.1">
    <property type="nucleotide sequence ID" value="NZ_LAJE02000022.1"/>
</dbReference>
<name>A0A1E5XX71_9HYPH</name>